<feature type="transmembrane region" description="Helical" evidence="1">
    <location>
        <begin position="43"/>
        <end position="61"/>
    </location>
</feature>
<protein>
    <submittedName>
        <fullName evidence="2">Uncharacterized protein</fullName>
    </submittedName>
</protein>
<feature type="transmembrane region" description="Helical" evidence="1">
    <location>
        <begin position="21"/>
        <end position="37"/>
    </location>
</feature>
<keyword evidence="1" id="KW-0472">Membrane</keyword>
<evidence type="ECO:0000313" key="3">
    <source>
        <dbReference type="Proteomes" id="UP000293652"/>
    </source>
</evidence>
<proteinExistence type="predicted"/>
<dbReference type="Proteomes" id="UP000293652">
    <property type="component" value="Unassembled WGS sequence"/>
</dbReference>
<evidence type="ECO:0000313" key="2">
    <source>
        <dbReference type="EMBL" id="TAX71816.1"/>
    </source>
</evidence>
<keyword evidence="1" id="KW-1133">Transmembrane helix</keyword>
<gene>
    <name evidence="2" type="ORF">ELI03_08725</name>
</gene>
<dbReference type="EMBL" id="SIPC01000001">
    <property type="protein sequence ID" value="TAX71816.1"/>
    <property type="molecule type" value="Genomic_DNA"/>
</dbReference>
<evidence type="ECO:0000256" key="1">
    <source>
        <dbReference type="SAM" id="Phobius"/>
    </source>
</evidence>
<name>A0A4V2IJ13_RHILE</name>
<reference evidence="2 3" key="1">
    <citation type="submission" date="2019-02" db="EMBL/GenBank/DDBJ databases">
        <title>The genomic architecture of introgression among sibling species of bacteria.</title>
        <authorList>
            <person name="Cavassim M.I.A."/>
            <person name="Moeskjaer S."/>
            <person name="Moslemi C."/>
            <person name="Fields B."/>
            <person name="Bachmann A."/>
            <person name="Vilhjalmsson B."/>
            <person name="Schierup M.H."/>
            <person name="Young J.P.W."/>
            <person name="Andersen S.U."/>
        </authorList>
    </citation>
    <scope>NUCLEOTIDE SEQUENCE [LARGE SCALE GENOMIC DNA]</scope>
    <source>
        <strain evidence="2 3">SM145A</strain>
    </source>
</reference>
<keyword evidence="1" id="KW-0812">Transmembrane</keyword>
<organism evidence="2 3">
    <name type="scientific">Rhizobium leguminosarum</name>
    <dbReference type="NCBI Taxonomy" id="384"/>
    <lineage>
        <taxon>Bacteria</taxon>
        <taxon>Pseudomonadati</taxon>
        <taxon>Pseudomonadota</taxon>
        <taxon>Alphaproteobacteria</taxon>
        <taxon>Hyphomicrobiales</taxon>
        <taxon>Rhizobiaceae</taxon>
        <taxon>Rhizobium/Agrobacterium group</taxon>
        <taxon>Rhizobium</taxon>
    </lineage>
</organism>
<accession>A0A4V2IJ13</accession>
<dbReference type="AlphaFoldDB" id="A0A4V2IJ13"/>
<sequence length="87" mass="9637">MPMQIDHDPKEPKVDRGPGPWKSLFVVLLVGFFINLFTRSIDWVSLSLGAAIGGCVVAWAIEITGNKVPDSWRGKSGHSRRSGFDQR</sequence>
<comment type="caution">
    <text evidence="2">The sequence shown here is derived from an EMBL/GenBank/DDBJ whole genome shotgun (WGS) entry which is preliminary data.</text>
</comment>